<sequence>MIQKDKITSINQLYGVLMFDGNKWHTVTDKMTFPRADLSMNMFLDSRGIIYVGGVRADYTGSNTPYSFIFESTDGLNFTPVQQFIDATGVGKIWNFTEDKYGNVWAGEYTTHSKTTGGHLWRRRPNGIWTNVANWAPPEDHIHQVYYCPFRDALYVAIGDRDHGILKLPSDKINADGISASDFNFILPIDPNGKGVEVTAITSDSLYIYVGMDMHAPNTNARSIARITDSGISQSMEYVYPLAGCGVWGWADVDDAGNIIFSVRAINEWSCTDNYVNQILVSNDHGTTWTIVKDFGSSPTSSGMDHAGLASYYATNWSGLYGSGNGWGGKSLRGTIGRVLPANTTFYVDGNNGIDWTNFGTDQTRPIKTLNYLELLDIHPGDTVVFTGASTYGSPLIAGWSGNEANNIYLRGNTTSIFSGGNVAHIPTVAETFESAKASWNFTLNEAGGPITADTSIFHEGVQSAKIVRGSSGTTSLSLKNVATANVAENDKFYISYWLYYPSDITSSNDTTMLRMYDNANYEMLLQIRPSSVTHLINELTFVTSSNSATIVPSRKSLTSGTWHKIDIEASMHTTSGYFKMYVDDELWFFINGIKTITSGAKLNNVQFFFKPESNHLLYR</sequence>
<evidence type="ECO:0000313" key="2">
    <source>
        <dbReference type="Proteomes" id="UP000189681"/>
    </source>
</evidence>
<protein>
    <submittedName>
        <fullName evidence="1">Uncharacterized protein</fullName>
    </submittedName>
</protein>
<dbReference type="SUPFAM" id="SSF49899">
    <property type="entry name" value="Concanavalin A-like lectins/glucanases"/>
    <property type="match status" value="1"/>
</dbReference>
<evidence type="ECO:0000313" key="1">
    <source>
        <dbReference type="EMBL" id="OOP57590.1"/>
    </source>
</evidence>
<gene>
    <name evidence="1" type="ORF">AYP45_02795</name>
</gene>
<organism evidence="1 2">
    <name type="scientific">Candidatus Brocadia carolinensis</name>
    <dbReference type="NCBI Taxonomy" id="1004156"/>
    <lineage>
        <taxon>Bacteria</taxon>
        <taxon>Pseudomonadati</taxon>
        <taxon>Planctomycetota</taxon>
        <taxon>Candidatus Brocadiia</taxon>
        <taxon>Candidatus Brocadiales</taxon>
        <taxon>Candidatus Brocadiaceae</taxon>
        <taxon>Candidatus Brocadia</taxon>
    </lineage>
</organism>
<comment type="caution">
    <text evidence="1">The sequence shown here is derived from an EMBL/GenBank/DDBJ whole genome shotgun (WGS) entry which is preliminary data.</text>
</comment>
<dbReference type="AlphaFoldDB" id="A0A1V4AWS5"/>
<accession>A0A1V4AWS5</accession>
<reference evidence="1 2" key="1">
    <citation type="journal article" date="2017" name="Water Res.">
        <title>Discovery and metagenomic analysis of an anammox bacterial enrichment related to Candidatus "Brocadia caroliniensis" in a full-scale glycerol-fed nitritation-denitritation separate centrate treatment process.</title>
        <authorList>
            <person name="Park H."/>
            <person name="Brotto A.C."/>
            <person name="van Loosdrecht M.C."/>
            <person name="Chandran K."/>
        </authorList>
    </citation>
    <scope>NUCLEOTIDE SEQUENCE [LARGE SCALE GENOMIC DNA]</scope>
    <source>
        <strain evidence="1">26THWARD</strain>
    </source>
</reference>
<dbReference type="STRING" id="1004156.AYP45_02795"/>
<dbReference type="Proteomes" id="UP000189681">
    <property type="component" value="Unassembled WGS sequence"/>
</dbReference>
<dbReference type="EMBL" id="AYTS01000024">
    <property type="protein sequence ID" value="OOP57590.1"/>
    <property type="molecule type" value="Genomic_DNA"/>
</dbReference>
<dbReference type="InterPro" id="IPR013320">
    <property type="entry name" value="ConA-like_dom_sf"/>
</dbReference>
<proteinExistence type="predicted"/>
<dbReference type="Gene3D" id="2.60.120.200">
    <property type="match status" value="1"/>
</dbReference>
<name>A0A1V4AWS5_9BACT</name>